<dbReference type="AlphaFoldDB" id="A0A1X6Y391"/>
<dbReference type="InterPro" id="IPR027417">
    <property type="entry name" value="P-loop_NTPase"/>
</dbReference>
<evidence type="ECO:0008006" key="3">
    <source>
        <dbReference type="Google" id="ProtNLM"/>
    </source>
</evidence>
<protein>
    <recommendedName>
        <fullName evidence="3">Sulfotransferase family protein</fullName>
    </recommendedName>
</protein>
<gene>
    <name evidence="1" type="ORF">ROJ8625_00105</name>
</gene>
<proteinExistence type="predicted"/>
<dbReference type="Proteomes" id="UP000193570">
    <property type="component" value="Unassembled WGS sequence"/>
</dbReference>
<reference evidence="1 2" key="1">
    <citation type="submission" date="2017-03" db="EMBL/GenBank/DDBJ databases">
        <authorList>
            <person name="Afonso C.L."/>
            <person name="Miller P.J."/>
            <person name="Scott M.A."/>
            <person name="Spackman E."/>
            <person name="Goraichik I."/>
            <person name="Dimitrov K.M."/>
            <person name="Suarez D.L."/>
            <person name="Swayne D.E."/>
        </authorList>
    </citation>
    <scope>NUCLEOTIDE SEQUENCE [LARGE SCALE GENOMIC DNA]</scope>
    <source>
        <strain evidence="1 2">CECT 8625</strain>
    </source>
</reference>
<keyword evidence="2" id="KW-1185">Reference proteome</keyword>
<evidence type="ECO:0000313" key="2">
    <source>
        <dbReference type="Proteomes" id="UP000193570"/>
    </source>
</evidence>
<accession>A0A1X6Y391</accession>
<organism evidence="1 2">
    <name type="scientific">Roseivivax jejudonensis</name>
    <dbReference type="NCBI Taxonomy" id="1529041"/>
    <lineage>
        <taxon>Bacteria</taxon>
        <taxon>Pseudomonadati</taxon>
        <taxon>Pseudomonadota</taxon>
        <taxon>Alphaproteobacteria</taxon>
        <taxon>Rhodobacterales</taxon>
        <taxon>Roseobacteraceae</taxon>
        <taxon>Roseivivax</taxon>
    </lineage>
</organism>
<dbReference type="Gene3D" id="3.40.50.300">
    <property type="entry name" value="P-loop containing nucleotide triphosphate hydrolases"/>
    <property type="match status" value="1"/>
</dbReference>
<name>A0A1X6Y391_9RHOB</name>
<dbReference type="RefSeq" id="WP_085790729.1">
    <property type="nucleotide sequence ID" value="NZ_FWFK01000001.1"/>
</dbReference>
<evidence type="ECO:0000313" key="1">
    <source>
        <dbReference type="EMBL" id="SLN09819.1"/>
    </source>
</evidence>
<dbReference type="OrthoDB" id="8557083at2"/>
<sequence length="255" mass="27828">MRETIKRAAGAGVAAVCRQCTFETCIFVIAHMRCGSTALSNILCSRSDLSGYGEAHIRYDGPGALGRLVVNQALRGVWAPAARGLFDKILHDRHDAAASPEFFAARAIFVARTPSPAIRSIRRLYDRLGRNEYDTDTKAADYYVRRLSTISALWDRFAPERRVALTHTALMADPQASLDRISARFALDPPLQNRYDSAAASRRGGGGDPFDSGMFDRIVARSPGTDAPAHLDIDPALGDAAEARYAEFEALALRD</sequence>
<dbReference type="SUPFAM" id="SSF52540">
    <property type="entry name" value="P-loop containing nucleoside triphosphate hydrolases"/>
    <property type="match status" value="1"/>
</dbReference>
<dbReference type="EMBL" id="FWFK01000001">
    <property type="protein sequence ID" value="SLN09819.1"/>
    <property type="molecule type" value="Genomic_DNA"/>
</dbReference>